<evidence type="ECO:0000256" key="6">
    <source>
        <dbReference type="ARBA" id="ARBA00023136"/>
    </source>
</evidence>
<dbReference type="Proteomes" id="UP000062260">
    <property type="component" value="Chromosome"/>
</dbReference>
<comment type="similarity">
    <text evidence="2">Belongs to the UPF0324 family.</text>
</comment>
<evidence type="ECO:0000256" key="2">
    <source>
        <dbReference type="ARBA" id="ARBA00007977"/>
    </source>
</evidence>
<dbReference type="GO" id="GO:0005886">
    <property type="term" value="C:plasma membrane"/>
    <property type="evidence" value="ECO:0007669"/>
    <property type="project" value="UniProtKB-SubCell"/>
</dbReference>
<dbReference type="KEGG" id="auh:AWM75_00505"/>
<evidence type="ECO:0000256" key="5">
    <source>
        <dbReference type="ARBA" id="ARBA00022989"/>
    </source>
</evidence>
<dbReference type="PANTHER" id="PTHR30106">
    <property type="entry name" value="INNER MEMBRANE PROTEIN YEIH-RELATED"/>
    <property type="match status" value="1"/>
</dbReference>
<accession>A0A0X8FJM7</accession>
<evidence type="ECO:0000256" key="3">
    <source>
        <dbReference type="ARBA" id="ARBA00022475"/>
    </source>
</evidence>
<keyword evidence="5" id="KW-1133">Transmembrane helix</keyword>
<evidence type="ECO:0000256" key="1">
    <source>
        <dbReference type="ARBA" id="ARBA00004651"/>
    </source>
</evidence>
<keyword evidence="4" id="KW-0812">Transmembrane</keyword>
<dbReference type="PANTHER" id="PTHR30106:SF1">
    <property type="entry name" value="UPF0324 MEMBRANE PROTEIN FN0533"/>
    <property type="match status" value="1"/>
</dbReference>
<evidence type="ECO:0000256" key="4">
    <source>
        <dbReference type="ARBA" id="ARBA00022692"/>
    </source>
</evidence>
<keyword evidence="8" id="KW-1185">Reference proteome</keyword>
<protein>
    <submittedName>
        <fullName evidence="7">Uncharacterized protein</fullName>
    </submittedName>
</protein>
<evidence type="ECO:0000313" key="8">
    <source>
        <dbReference type="Proteomes" id="UP000062260"/>
    </source>
</evidence>
<dbReference type="RefSeq" id="WP_067977222.1">
    <property type="nucleotide sequence ID" value="NZ_CP014163.1"/>
</dbReference>
<keyword evidence="6" id="KW-0472">Membrane</keyword>
<dbReference type="Pfam" id="PF03601">
    <property type="entry name" value="Cons_hypoth698"/>
    <property type="match status" value="1"/>
</dbReference>
<comment type="subcellular location">
    <subcellularLocation>
        <location evidence="1">Cell membrane</location>
        <topology evidence="1">Multi-pass membrane protein</topology>
    </subcellularLocation>
</comment>
<evidence type="ECO:0000313" key="7">
    <source>
        <dbReference type="EMBL" id="AMB98563.1"/>
    </source>
</evidence>
<dbReference type="AlphaFoldDB" id="A0A0X8FJM7"/>
<dbReference type="InterPro" id="IPR018383">
    <property type="entry name" value="UPF0324_pro"/>
</dbReference>
<name>A0A0X8FJM7_9LACT</name>
<keyword evidence="3" id="KW-1003">Cell membrane</keyword>
<proteinExistence type="inferred from homology"/>
<organism evidence="7 8">
    <name type="scientific">Aerococcus urinaehominis</name>
    <dbReference type="NCBI Taxonomy" id="128944"/>
    <lineage>
        <taxon>Bacteria</taxon>
        <taxon>Bacillati</taxon>
        <taxon>Bacillota</taxon>
        <taxon>Bacilli</taxon>
        <taxon>Lactobacillales</taxon>
        <taxon>Aerococcaceae</taxon>
        <taxon>Aerococcus</taxon>
    </lineage>
</organism>
<reference evidence="8" key="2">
    <citation type="submission" date="2016-01" db="EMBL/GenBank/DDBJ databases">
        <title>Six Aerococcus type strain genome sequencing and assembly using PacBio and Illumina Hiseq.</title>
        <authorList>
            <person name="Carkaci D."/>
            <person name="Dargis R."/>
            <person name="Nielsen X.C."/>
            <person name="Skovgaard O."/>
            <person name="Fuursted K."/>
            <person name="Christensen J.J."/>
        </authorList>
    </citation>
    <scope>NUCLEOTIDE SEQUENCE [LARGE SCALE GENOMIC DNA]</scope>
    <source>
        <strain evidence="8">CCUG42038B</strain>
    </source>
</reference>
<sequence length="334" mass="35086">MVAFLTIIFLLISCYLALTIGAAFPLIGPSISAILIGAIVRHTPFYEKLDKGVTGFVASYFLKTGIVLLGLTLSMRLVGEVGFTVLLVLAAEVITSISVAVLVNRYFKLGDKLALLIGIGTAICGGSAIMATAPIMEAEDEDIAVSVTTMLIYSMAALLFLPLVGRALGYTDQLYGVLAGAAVNDTASVVATAFEWSDTSGQVATVVKLVRTLFIVPVSLGVIGYRFKQLQDQQATSKQQSAGVNWRDIVGLIPLFVVLFVVAVIIASIFQLPAALTAQISTVSKLFMTLALVTIGLGVHIKQIQAAGIKPVIMGGLCWTGVVAASAIVISLVY</sequence>
<reference evidence="7 8" key="1">
    <citation type="journal article" date="2016" name="Genome Announc.">
        <title>Complete Genome Sequences of Aerococcus christensenii CCUG 28831T, Aerococcus sanguinicola CCUG 43001T, Aerococcus urinae CCUG 36881T, Aerococcus urinaeequi CCUG 28094T, Aerococcus urinaehominis CCUG 42038 BT, and Aerococcus viridans CCUG 4311T.</title>
        <authorList>
            <person name="Carkaci D."/>
            <person name="Dargis R."/>
            <person name="Nielsen X.C."/>
            <person name="Skovgaard O."/>
            <person name="Fuursted K."/>
            <person name="Christensen J.J."/>
        </authorList>
    </citation>
    <scope>NUCLEOTIDE SEQUENCE [LARGE SCALE GENOMIC DNA]</scope>
    <source>
        <strain evidence="7 8">CCUG42038B</strain>
    </source>
</reference>
<dbReference type="EMBL" id="CP014163">
    <property type="protein sequence ID" value="AMB98563.1"/>
    <property type="molecule type" value="Genomic_DNA"/>
</dbReference>
<dbReference type="OrthoDB" id="9811391at2"/>
<gene>
    <name evidence="7" type="ORF">AWM75_00505</name>
</gene>